<dbReference type="EMBL" id="CP009515">
    <property type="protein sequence ID" value="AKB75326.1"/>
    <property type="molecule type" value="Genomic_DNA"/>
</dbReference>
<name>A0A0E3S4Y6_9EURY</name>
<evidence type="ECO:0000313" key="2">
    <source>
        <dbReference type="Proteomes" id="UP000033072"/>
    </source>
</evidence>
<reference evidence="1 2" key="1">
    <citation type="submission" date="2014-07" db="EMBL/GenBank/DDBJ databases">
        <title>Methanogenic archaea and the global carbon cycle.</title>
        <authorList>
            <person name="Henriksen J.R."/>
            <person name="Luke J."/>
            <person name="Reinhart S."/>
            <person name="Benedict M.N."/>
            <person name="Youngblut N.D."/>
            <person name="Metcalf M.E."/>
            <person name="Whitaker R.J."/>
            <person name="Metcalf W.W."/>
        </authorList>
    </citation>
    <scope>NUCLEOTIDE SEQUENCE [LARGE SCALE GENOMIC DNA]</scope>
    <source>
        <strain evidence="1 2">Z-7289</strain>
    </source>
</reference>
<dbReference type="KEGG" id="mls:MSLAZ_2065"/>
<dbReference type="Proteomes" id="UP000033072">
    <property type="component" value="Chromosome"/>
</dbReference>
<proteinExistence type="predicted"/>
<keyword evidence="2" id="KW-1185">Reference proteome</keyword>
<protein>
    <recommendedName>
        <fullName evidence="3">Mobile element protein</fullName>
    </recommendedName>
</protein>
<organism evidence="1 2">
    <name type="scientific">Methanosarcina lacustris Z-7289</name>
    <dbReference type="NCBI Taxonomy" id="1434111"/>
    <lineage>
        <taxon>Archaea</taxon>
        <taxon>Methanobacteriati</taxon>
        <taxon>Methanobacteriota</taxon>
        <taxon>Stenosarchaea group</taxon>
        <taxon>Methanomicrobia</taxon>
        <taxon>Methanosarcinales</taxon>
        <taxon>Methanosarcinaceae</taxon>
        <taxon>Methanosarcina</taxon>
    </lineage>
</organism>
<dbReference type="RefSeq" id="WP_198143800.1">
    <property type="nucleotide sequence ID" value="NZ_CP009515.1"/>
</dbReference>
<evidence type="ECO:0000313" key="1">
    <source>
        <dbReference type="EMBL" id="AKB75326.1"/>
    </source>
</evidence>
<dbReference type="OrthoDB" id="131830at2157"/>
<accession>A0A0E3S4Y6</accession>
<sequence>MIPEKGSIRGVARATGHDKGTISKWLEIAGTHCKEVTKYFLQDLNLKRVEVDEIWEFIKKQKNLKDDDPEEYGDVYSLTAMKSDMRLF</sequence>
<dbReference type="GeneID" id="24806855"/>
<dbReference type="HOGENOM" id="CLU_189629_0_0_2"/>
<dbReference type="AlphaFoldDB" id="A0A0E3S4Y6"/>
<evidence type="ECO:0008006" key="3">
    <source>
        <dbReference type="Google" id="ProtNLM"/>
    </source>
</evidence>
<dbReference type="PATRIC" id="fig|1434111.4.peg.2719"/>
<gene>
    <name evidence="1" type="ORF">MSLAZ_2065</name>
</gene>
<dbReference type="STRING" id="1434111.MSLAZ_2065"/>